<evidence type="ECO:0000313" key="1">
    <source>
        <dbReference type="EMBL" id="JAH83350.1"/>
    </source>
</evidence>
<proteinExistence type="predicted"/>
<dbReference type="EMBL" id="GBXM01041365">
    <property type="protein sequence ID" value="JAH67212.1"/>
    <property type="molecule type" value="Transcribed_RNA"/>
</dbReference>
<dbReference type="EMBL" id="GBXM01025227">
    <property type="protein sequence ID" value="JAH83350.1"/>
    <property type="molecule type" value="Transcribed_RNA"/>
</dbReference>
<reference evidence="1" key="2">
    <citation type="journal article" date="2015" name="Fish Shellfish Immunol.">
        <title>Early steps in the European eel (Anguilla anguilla)-Vibrio vulnificus interaction in the gills: Role of the RtxA13 toxin.</title>
        <authorList>
            <person name="Callol A."/>
            <person name="Pajuelo D."/>
            <person name="Ebbesson L."/>
            <person name="Teles M."/>
            <person name="MacKenzie S."/>
            <person name="Amaro C."/>
        </authorList>
    </citation>
    <scope>NUCLEOTIDE SEQUENCE</scope>
</reference>
<organism evidence="1">
    <name type="scientific">Anguilla anguilla</name>
    <name type="common">European freshwater eel</name>
    <name type="synonym">Muraena anguilla</name>
    <dbReference type="NCBI Taxonomy" id="7936"/>
    <lineage>
        <taxon>Eukaryota</taxon>
        <taxon>Metazoa</taxon>
        <taxon>Chordata</taxon>
        <taxon>Craniata</taxon>
        <taxon>Vertebrata</taxon>
        <taxon>Euteleostomi</taxon>
        <taxon>Actinopterygii</taxon>
        <taxon>Neopterygii</taxon>
        <taxon>Teleostei</taxon>
        <taxon>Anguilliformes</taxon>
        <taxon>Anguillidae</taxon>
        <taxon>Anguilla</taxon>
    </lineage>
</organism>
<name>A0A0E9W1D5_ANGAN</name>
<reference evidence="1" key="1">
    <citation type="submission" date="2014-11" db="EMBL/GenBank/DDBJ databases">
        <authorList>
            <person name="Amaro Gonzalez C."/>
        </authorList>
    </citation>
    <scope>NUCLEOTIDE SEQUENCE</scope>
</reference>
<accession>A0A0E9W1D5</accession>
<dbReference type="AlphaFoldDB" id="A0A0E9W1D5"/>
<sequence>MGKVGGIMCLLHLDRRHFQITAHVYVLRKTNRQEMRLGQKASQASN</sequence>
<protein>
    <submittedName>
        <fullName evidence="1">Uncharacterized protein</fullName>
    </submittedName>
</protein>